<dbReference type="OrthoDB" id="8610787at2"/>
<dbReference type="RefSeq" id="WP_110962876.1">
    <property type="nucleotide sequence ID" value="NZ_CP029693.1"/>
</dbReference>
<evidence type="ECO:0000313" key="2">
    <source>
        <dbReference type="Proteomes" id="UP000250299"/>
    </source>
</evidence>
<sequence>MRPFIFFPIFPPYSQWRPERGTNVPESIAVCDCLEKVCPDAQPFSGTWYCMEFLKRTAITNPTGFKYNELTRHLEPMLLWSFHTGVPLLDWDVQHVDCFLSFYCDPPVGCTAASVRNKFLEDYSAPFKDWAINPDWRLFRRTSGGNRSLNPVTRDVFLRLVLHLRHFFDFYLLSTGSPHANPADEFSSTSRNLNWSRSSVVFTEAQLDWLLADALTSRVKSRHALQVMMYLGFARYTNLTGGHAEIRQKLGHSFSKLLYLNEY</sequence>
<protein>
    <recommendedName>
        <fullName evidence="3">Integrase</fullName>
    </recommendedName>
</protein>
<reference evidence="1 2" key="1">
    <citation type="submission" date="2018-05" db="EMBL/GenBank/DDBJ databases">
        <title>Whole genome sequence of Pseudomonas putida JBC17.</title>
        <authorList>
            <person name="Lee Y.H."/>
            <person name="David K."/>
        </authorList>
    </citation>
    <scope>NUCLEOTIDE SEQUENCE [LARGE SCALE GENOMIC DNA]</scope>
    <source>
        <strain evidence="1 2">JBC17</strain>
    </source>
</reference>
<evidence type="ECO:0000313" key="1">
    <source>
        <dbReference type="EMBL" id="AWY39094.1"/>
    </source>
</evidence>
<dbReference type="EMBL" id="CP029693">
    <property type="protein sequence ID" value="AWY39094.1"/>
    <property type="molecule type" value="Genomic_DNA"/>
</dbReference>
<evidence type="ECO:0008006" key="3">
    <source>
        <dbReference type="Google" id="ProtNLM"/>
    </source>
</evidence>
<accession>A0A2Z4RGK6</accession>
<name>A0A2Z4RGK6_PSEPU</name>
<gene>
    <name evidence="1" type="ORF">DKY63_03890</name>
</gene>
<proteinExistence type="predicted"/>
<dbReference type="AlphaFoldDB" id="A0A2Z4RGK6"/>
<organism evidence="1 2">
    <name type="scientific">Pseudomonas putida</name>
    <name type="common">Arthrobacter siderocapsulatus</name>
    <dbReference type="NCBI Taxonomy" id="303"/>
    <lineage>
        <taxon>Bacteria</taxon>
        <taxon>Pseudomonadati</taxon>
        <taxon>Pseudomonadota</taxon>
        <taxon>Gammaproteobacteria</taxon>
        <taxon>Pseudomonadales</taxon>
        <taxon>Pseudomonadaceae</taxon>
        <taxon>Pseudomonas</taxon>
    </lineage>
</organism>
<dbReference type="Proteomes" id="UP000250299">
    <property type="component" value="Chromosome"/>
</dbReference>